<protein>
    <recommendedName>
        <fullName evidence="2">NAD(P)-binding domain-containing protein</fullName>
    </recommendedName>
</protein>
<dbReference type="Pfam" id="PF13460">
    <property type="entry name" value="NAD_binding_10"/>
    <property type="match status" value="1"/>
</dbReference>
<feature type="domain" description="NAD(P)-binding" evidence="2">
    <location>
        <begin position="7"/>
        <end position="38"/>
    </location>
</feature>
<comment type="caution">
    <text evidence="3">The sequence shown here is derived from an EMBL/GenBank/DDBJ whole genome shotgun (WGS) entry which is preliminary data.</text>
</comment>
<dbReference type="EMBL" id="RBAL01000014">
    <property type="protein sequence ID" value="RKN39256.1"/>
    <property type="molecule type" value="Genomic_DNA"/>
</dbReference>
<sequence length="60" mass="6490">MRLAVFGANGPTGRLLTGQALAAGHRVTAVTRQPHALPPPRRCRGGRRLPERRRRDVPGG</sequence>
<evidence type="ECO:0000256" key="1">
    <source>
        <dbReference type="SAM" id="MobiDB-lite"/>
    </source>
</evidence>
<evidence type="ECO:0000313" key="3">
    <source>
        <dbReference type="EMBL" id="RKN39256.1"/>
    </source>
</evidence>
<dbReference type="Proteomes" id="UP000272474">
    <property type="component" value="Unassembled WGS sequence"/>
</dbReference>
<proteinExistence type="predicted"/>
<dbReference type="Gene3D" id="3.40.50.720">
    <property type="entry name" value="NAD(P)-binding Rossmann-like Domain"/>
    <property type="match status" value="1"/>
</dbReference>
<dbReference type="SUPFAM" id="SSF51735">
    <property type="entry name" value="NAD(P)-binding Rossmann-fold domains"/>
    <property type="match status" value="1"/>
</dbReference>
<feature type="compositionally biased region" description="Basic residues" evidence="1">
    <location>
        <begin position="41"/>
        <end position="52"/>
    </location>
</feature>
<name>A0A3A9YVM2_9ACTN</name>
<evidence type="ECO:0000313" key="4">
    <source>
        <dbReference type="Proteomes" id="UP000272474"/>
    </source>
</evidence>
<organism evidence="3 4">
    <name type="scientific">Streptomyces hoynatensis</name>
    <dbReference type="NCBI Taxonomy" id="1141874"/>
    <lineage>
        <taxon>Bacteria</taxon>
        <taxon>Bacillati</taxon>
        <taxon>Actinomycetota</taxon>
        <taxon>Actinomycetes</taxon>
        <taxon>Kitasatosporales</taxon>
        <taxon>Streptomycetaceae</taxon>
        <taxon>Streptomyces</taxon>
    </lineage>
</organism>
<reference evidence="3 4" key="1">
    <citation type="journal article" date="2014" name="Int. J. Syst. Evol. Microbiol.">
        <title>Streptomyces hoynatensis sp. nov., isolated from deep marine sediment.</title>
        <authorList>
            <person name="Veyisoglu A."/>
            <person name="Sahin N."/>
        </authorList>
    </citation>
    <scope>NUCLEOTIDE SEQUENCE [LARGE SCALE GENOMIC DNA]</scope>
    <source>
        <strain evidence="3 4">KCTC 29097</strain>
    </source>
</reference>
<accession>A0A3A9YVM2</accession>
<gene>
    <name evidence="3" type="ORF">D7294_22055</name>
</gene>
<feature type="region of interest" description="Disordered" evidence="1">
    <location>
        <begin position="31"/>
        <end position="60"/>
    </location>
</feature>
<dbReference type="InterPro" id="IPR016040">
    <property type="entry name" value="NAD(P)-bd_dom"/>
</dbReference>
<dbReference type="AlphaFoldDB" id="A0A3A9YVM2"/>
<keyword evidence="4" id="KW-1185">Reference proteome</keyword>
<evidence type="ECO:0000259" key="2">
    <source>
        <dbReference type="Pfam" id="PF13460"/>
    </source>
</evidence>
<dbReference type="InterPro" id="IPR036291">
    <property type="entry name" value="NAD(P)-bd_dom_sf"/>
</dbReference>